<proteinExistence type="inferred from homology"/>
<protein>
    <recommendedName>
        <fullName evidence="5">UPF0391 membrane protein HHL15_00185</fullName>
    </recommendedName>
</protein>
<comment type="caution">
    <text evidence="5">Lacks conserved residue(s) required for the propagation of feature annotation.</text>
</comment>
<feature type="transmembrane region" description="Helical" evidence="5">
    <location>
        <begin position="33"/>
        <end position="51"/>
    </location>
</feature>
<dbReference type="NCBIfam" id="NF010229">
    <property type="entry name" value="PRK13682.1-4"/>
    <property type="match status" value="1"/>
</dbReference>
<keyword evidence="7" id="KW-1185">Reference proteome</keyword>
<evidence type="ECO:0000256" key="2">
    <source>
        <dbReference type="ARBA" id="ARBA00022692"/>
    </source>
</evidence>
<evidence type="ECO:0000313" key="6">
    <source>
        <dbReference type="EMBL" id="NML24152.1"/>
    </source>
</evidence>
<dbReference type="HAMAP" id="MF_01361">
    <property type="entry name" value="UPF0391"/>
    <property type="match status" value="1"/>
</dbReference>
<organism evidence="6 7">
    <name type="scientific">Zoogloea dura</name>
    <dbReference type="NCBI Taxonomy" id="2728840"/>
    <lineage>
        <taxon>Bacteria</taxon>
        <taxon>Pseudomonadati</taxon>
        <taxon>Pseudomonadota</taxon>
        <taxon>Betaproteobacteria</taxon>
        <taxon>Rhodocyclales</taxon>
        <taxon>Zoogloeaceae</taxon>
        <taxon>Zoogloea</taxon>
    </lineage>
</organism>
<dbReference type="AlphaFoldDB" id="A0A848FYQ0"/>
<gene>
    <name evidence="6" type="ORF">HHL15_00185</name>
</gene>
<dbReference type="NCBIfam" id="NF010226">
    <property type="entry name" value="PRK13682.1-1"/>
    <property type="match status" value="1"/>
</dbReference>
<dbReference type="RefSeq" id="WP_169143808.1">
    <property type="nucleotide sequence ID" value="NZ_JABBGA010000001.1"/>
</dbReference>
<dbReference type="Pfam" id="PF07043">
    <property type="entry name" value="DUF1328"/>
    <property type="match status" value="1"/>
</dbReference>
<keyword evidence="1 5" id="KW-1003">Cell membrane</keyword>
<evidence type="ECO:0000256" key="5">
    <source>
        <dbReference type="HAMAP-Rule" id="MF_01361"/>
    </source>
</evidence>
<sequence length="54" mass="5882">MLQYAGIFLVIALVAALFGFTGIVAGAVEIARILFFIFLVLFAASFVIGLFRRN</sequence>
<evidence type="ECO:0000256" key="4">
    <source>
        <dbReference type="ARBA" id="ARBA00023136"/>
    </source>
</evidence>
<dbReference type="EMBL" id="JABBGA010000001">
    <property type="protein sequence ID" value="NML24152.1"/>
    <property type="molecule type" value="Genomic_DNA"/>
</dbReference>
<keyword evidence="4 5" id="KW-0472">Membrane</keyword>
<keyword evidence="3 5" id="KW-1133">Transmembrane helix</keyword>
<accession>A0A848FYQ0</accession>
<dbReference type="GO" id="GO:0005886">
    <property type="term" value="C:plasma membrane"/>
    <property type="evidence" value="ECO:0007669"/>
    <property type="project" value="UniProtKB-UniRule"/>
</dbReference>
<evidence type="ECO:0000256" key="1">
    <source>
        <dbReference type="ARBA" id="ARBA00022475"/>
    </source>
</evidence>
<keyword evidence="2 5" id="KW-0812">Transmembrane</keyword>
<reference evidence="6 7" key="1">
    <citation type="submission" date="2020-04" db="EMBL/GenBank/DDBJ databases">
        <title>Zoogloea sp. G-4-1-14 isolated from soil.</title>
        <authorList>
            <person name="Dahal R.H."/>
        </authorList>
    </citation>
    <scope>NUCLEOTIDE SEQUENCE [LARGE SCALE GENOMIC DNA]</scope>
    <source>
        <strain evidence="6 7">G-4-1-14</strain>
    </source>
</reference>
<dbReference type="PIRSF" id="PIRSF036466">
    <property type="entry name" value="UCP036466"/>
    <property type="match status" value="1"/>
</dbReference>
<evidence type="ECO:0000313" key="7">
    <source>
        <dbReference type="Proteomes" id="UP000580043"/>
    </source>
</evidence>
<comment type="similarity">
    <text evidence="5">Belongs to the UPF0391 family.</text>
</comment>
<feature type="transmembrane region" description="Helical" evidence="5">
    <location>
        <begin position="7"/>
        <end position="27"/>
    </location>
</feature>
<comment type="caution">
    <text evidence="6">The sequence shown here is derived from an EMBL/GenBank/DDBJ whole genome shotgun (WGS) entry which is preliminary data.</text>
</comment>
<dbReference type="InterPro" id="IPR009760">
    <property type="entry name" value="DUF1328"/>
</dbReference>
<evidence type="ECO:0000256" key="3">
    <source>
        <dbReference type="ARBA" id="ARBA00022989"/>
    </source>
</evidence>
<name>A0A848FYQ0_9RHOO</name>
<dbReference type="Proteomes" id="UP000580043">
    <property type="component" value="Unassembled WGS sequence"/>
</dbReference>